<dbReference type="PANTHER" id="PTHR46148">
    <property type="entry name" value="CHROMO DOMAIN-CONTAINING PROTEIN"/>
    <property type="match status" value="1"/>
</dbReference>
<dbReference type="InterPro" id="IPR056924">
    <property type="entry name" value="SH3_Tf2-1"/>
</dbReference>
<gene>
    <name evidence="2" type="ORF">Tco_0774337</name>
</gene>
<dbReference type="GO" id="GO:0003964">
    <property type="term" value="F:RNA-directed DNA polymerase activity"/>
    <property type="evidence" value="ECO:0007669"/>
    <property type="project" value="UniProtKB-KW"/>
</dbReference>
<reference evidence="2" key="2">
    <citation type="submission" date="2022-01" db="EMBL/GenBank/DDBJ databases">
        <authorList>
            <person name="Yamashiro T."/>
            <person name="Shiraishi A."/>
            <person name="Satake H."/>
            <person name="Nakayama K."/>
        </authorList>
    </citation>
    <scope>NUCLEOTIDE SEQUENCE</scope>
</reference>
<accession>A0ABQ4ZQX6</accession>
<reference evidence="2" key="1">
    <citation type="journal article" date="2022" name="Int. J. Mol. Sci.">
        <title>Draft Genome of Tanacetum Coccineum: Genomic Comparison of Closely Related Tanacetum-Family Plants.</title>
        <authorList>
            <person name="Yamashiro T."/>
            <person name="Shiraishi A."/>
            <person name="Nakayama K."/>
            <person name="Satake H."/>
        </authorList>
    </citation>
    <scope>NUCLEOTIDE SEQUENCE</scope>
</reference>
<dbReference type="Pfam" id="PF24626">
    <property type="entry name" value="SH3_Tf2-1"/>
    <property type="match status" value="1"/>
</dbReference>
<comment type="caution">
    <text evidence="2">The sequence shown here is derived from an EMBL/GenBank/DDBJ whole genome shotgun (WGS) entry which is preliminary data.</text>
</comment>
<protein>
    <submittedName>
        <fullName evidence="2">Reverse transcriptase domain-containing protein</fullName>
    </submittedName>
</protein>
<evidence type="ECO:0000313" key="2">
    <source>
        <dbReference type="EMBL" id="GJS91701.1"/>
    </source>
</evidence>
<evidence type="ECO:0000313" key="3">
    <source>
        <dbReference type="Proteomes" id="UP001151760"/>
    </source>
</evidence>
<keyword evidence="2" id="KW-0808">Transferase</keyword>
<dbReference type="Proteomes" id="UP001151760">
    <property type="component" value="Unassembled WGS sequence"/>
</dbReference>
<feature type="domain" description="Tf2-1-like SH3-like" evidence="1">
    <location>
        <begin position="160"/>
        <end position="193"/>
    </location>
</feature>
<organism evidence="2 3">
    <name type="scientific">Tanacetum coccineum</name>
    <dbReference type="NCBI Taxonomy" id="301880"/>
    <lineage>
        <taxon>Eukaryota</taxon>
        <taxon>Viridiplantae</taxon>
        <taxon>Streptophyta</taxon>
        <taxon>Embryophyta</taxon>
        <taxon>Tracheophyta</taxon>
        <taxon>Spermatophyta</taxon>
        <taxon>Magnoliopsida</taxon>
        <taxon>eudicotyledons</taxon>
        <taxon>Gunneridae</taxon>
        <taxon>Pentapetalae</taxon>
        <taxon>asterids</taxon>
        <taxon>campanulids</taxon>
        <taxon>Asterales</taxon>
        <taxon>Asteraceae</taxon>
        <taxon>Asteroideae</taxon>
        <taxon>Anthemideae</taxon>
        <taxon>Anthemidinae</taxon>
        <taxon>Tanacetum</taxon>
    </lineage>
</organism>
<keyword evidence="2" id="KW-0695">RNA-directed DNA polymerase</keyword>
<evidence type="ECO:0000259" key="1">
    <source>
        <dbReference type="Pfam" id="PF24626"/>
    </source>
</evidence>
<sequence length="221" mass="25018">MSKSEVGGQGKPKMRRGYDEYGSCIVFYMFASLLIPTKDAGISGGILKNKACLVARGYRQEEGIDFKESFALVARLDAIRIFLAYEFSKGTVDPTLFIKRKGKDILLDEIGESSLIGPELVQETTDKVVLIKNKLKAARDRHKSYAENRRKPLDFEVGDRIRERVCPVAYRLRLPEEFSGVHETFHVSNLKKCLTDASFHVPLDEIKVDKTLRFVEDPVSN</sequence>
<dbReference type="PANTHER" id="PTHR46148:SF59">
    <property type="entry name" value="NUCLEOTIDYLTRANSFERASE, RIBONUCLEASE H"/>
    <property type="match status" value="1"/>
</dbReference>
<proteinExistence type="predicted"/>
<dbReference type="EMBL" id="BQNB010011526">
    <property type="protein sequence ID" value="GJS91701.1"/>
    <property type="molecule type" value="Genomic_DNA"/>
</dbReference>
<keyword evidence="2" id="KW-0548">Nucleotidyltransferase</keyword>
<keyword evidence="3" id="KW-1185">Reference proteome</keyword>
<name>A0ABQ4ZQX6_9ASTR</name>